<evidence type="ECO:0000313" key="4">
    <source>
        <dbReference type="Proteomes" id="UP000051835"/>
    </source>
</evidence>
<dbReference type="Proteomes" id="UP000051835">
    <property type="component" value="Unassembled WGS sequence"/>
</dbReference>
<comment type="caution">
    <text evidence="3">The sequence shown here is derived from an EMBL/GenBank/DDBJ whole genome shotgun (WGS) entry which is preliminary data.</text>
</comment>
<evidence type="ECO:0000256" key="1">
    <source>
        <dbReference type="ARBA" id="ARBA00004241"/>
    </source>
</evidence>
<gene>
    <name evidence="3" type="ORF">FD37_GL000022</name>
</gene>
<dbReference type="EMBL" id="AZFC01000035">
    <property type="protein sequence ID" value="KRL46558.1"/>
    <property type="molecule type" value="Genomic_DNA"/>
</dbReference>
<evidence type="ECO:0000256" key="2">
    <source>
        <dbReference type="ARBA" id="ARBA00023287"/>
    </source>
</evidence>
<reference evidence="3 4" key="1">
    <citation type="journal article" date="2015" name="Genome Announc.">
        <title>Expanding the biotechnology potential of lactobacilli through comparative genomics of 213 strains and associated genera.</title>
        <authorList>
            <person name="Sun Z."/>
            <person name="Harris H.M."/>
            <person name="McCann A."/>
            <person name="Guo C."/>
            <person name="Argimon S."/>
            <person name="Zhang W."/>
            <person name="Yang X."/>
            <person name="Jeffery I.B."/>
            <person name="Cooney J.C."/>
            <person name="Kagawa T.F."/>
            <person name="Liu W."/>
            <person name="Song Y."/>
            <person name="Salvetti E."/>
            <person name="Wrobel A."/>
            <person name="Rasinkangas P."/>
            <person name="Parkhill J."/>
            <person name="Rea M.C."/>
            <person name="O'Sullivan O."/>
            <person name="Ritari J."/>
            <person name="Douillard F.P."/>
            <person name="Paul Ross R."/>
            <person name="Yang R."/>
            <person name="Briner A.E."/>
            <person name="Felis G.E."/>
            <person name="de Vos W.M."/>
            <person name="Barrangou R."/>
            <person name="Klaenhammer T.R."/>
            <person name="Caufield P.W."/>
            <person name="Cui Y."/>
            <person name="Zhang H."/>
            <person name="O'Toole P.W."/>
        </authorList>
    </citation>
    <scope>NUCLEOTIDE SEQUENCE [LARGE SCALE GENOMIC DNA]</scope>
    <source>
        <strain evidence="3 4">DSM 15429</strain>
    </source>
</reference>
<evidence type="ECO:0000313" key="3">
    <source>
        <dbReference type="EMBL" id="KRL46558.1"/>
    </source>
</evidence>
<dbReference type="AlphaFoldDB" id="A0A0R1QQL3"/>
<comment type="subcellular location">
    <subcellularLocation>
        <location evidence="1">Cell surface</location>
    </subcellularLocation>
</comment>
<dbReference type="Pfam" id="PF07963">
    <property type="entry name" value="N_methyl"/>
    <property type="match status" value="1"/>
</dbReference>
<protein>
    <recommendedName>
        <fullName evidence="5">Prepilin-type N-terminal cleavage/methylation domain-containing protein</fullName>
    </recommendedName>
</protein>
<evidence type="ECO:0008006" key="5">
    <source>
        <dbReference type="Google" id="ProtNLM"/>
    </source>
</evidence>
<dbReference type="GO" id="GO:0009986">
    <property type="term" value="C:cell surface"/>
    <property type="evidence" value="ECO:0007669"/>
    <property type="project" value="UniProtKB-SubCell"/>
</dbReference>
<dbReference type="InterPro" id="IPR012902">
    <property type="entry name" value="N_methyl_site"/>
</dbReference>
<accession>A0A0R1QQL3</accession>
<dbReference type="GO" id="GO:0030420">
    <property type="term" value="P:establishment of competence for transformation"/>
    <property type="evidence" value="ECO:0007669"/>
    <property type="project" value="UniProtKB-KW"/>
</dbReference>
<name>A0A0R1QQL3_9LACO</name>
<organism evidence="3 4">
    <name type="scientific">Levilactobacillus spicheri DSM 15429</name>
    <dbReference type="NCBI Taxonomy" id="1423805"/>
    <lineage>
        <taxon>Bacteria</taxon>
        <taxon>Bacillati</taxon>
        <taxon>Bacillota</taxon>
        <taxon>Bacilli</taxon>
        <taxon>Lactobacillales</taxon>
        <taxon>Lactobacillaceae</taxon>
        <taxon>Levilactobacillus</taxon>
    </lineage>
</organism>
<sequence length="146" mass="16668">MAPRTGFTLVEALLALSIGALLVGLTAGWERQTSWHRDPDPTALYLFLQRLEQRGRYRYLGQHGKTLVLVDHAQADKHVQLTLDAAHTLRWTDDRDRGNFLLLRGVRAIEWRELRSTDVVQLRIQWEGATAWDETLVDLRGTPVAS</sequence>
<keyword evidence="2" id="KW-0178">Competence</keyword>
<dbReference type="PATRIC" id="fig|1423805.4.peg.25"/>
<proteinExistence type="predicted"/>